<evidence type="ECO:0000313" key="2">
    <source>
        <dbReference type="EMBL" id="RKO91118.1"/>
    </source>
</evidence>
<gene>
    <name evidence="2" type="ORF">BDK51DRAFT_28181</name>
</gene>
<feature type="compositionally biased region" description="Basic and acidic residues" evidence="1">
    <location>
        <begin position="216"/>
        <end position="226"/>
    </location>
</feature>
<feature type="region of interest" description="Disordered" evidence="1">
    <location>
        <begin position="1"/>
        <end position="120"/>
    </location>
</feature>
<feature type="compositionally biased region" description="Basic and acidic residues" evidence="1">
    <location>
        <begin position="10"/>
        <end position="22"/>
    </location>
</feature>
<evidence type="ECO:0000313" key="3">
    <source>
        <dbReference type="Proteomes" id="UP000269721"/>
    </source>
</evidence>
<organism evidence="2 3">
    <name type="scientific">Blyttiomyces helicus</name>
    <dbReference type="NCBI Taxonomy" id="388810"/>
    <lineage>
        <taxon>Eukaryota</taxon>
        <taxon>Fungi</taxon>
        <taxon>Fungi incertae sedis</taxon>
        <taxon>Chytridiomycota</taxon>
        <taxon>Chytridiomycota incertae sedis</taxon>
        <taxon>Chytridiomycetes</taxon>
        <taxon>Chytridiomycetes incertae sedis</taxon>
        <taxon>Blyttiomyces</taxon>
    </lineage>
</organism>
<proteinExistence type="predicted"/>
<evidence type="ECO:0000256" key="1">
    <source>
        <dbReference type="SAM" id="MobiDB-lite"/>
    </source>
</evidence>
<keyword evidence="3" id="KW-1185">Reference proteome</keyword>
<reference evidence="3" key="1">
    <citation type="journal article" date="2018" name="Nat. Microbiol.">
        <title>Leveraging single-cell genomics to expand the fungal tree of life.</title>
        <authorList>
            <person name="Ahrendt S.R."/>
            <person name="Quandt C.A."/>
            <person name="Ciobanu D."/>
            <person name="Clum A."/>
            <person name="Salamov A."/>
            <person name="Andreopoulos B."/>
            <person name="Cheng J.F."/>
            <person name="Woyke T."/>
            <person name="Pelin A."/>
            <person name="Henrissat B."/>
            <person name="Reynolds N.K."/>
            <person name="Benny G.L."/>
            <person name="Smith M.E."/>
            <person name="James T.Y."/>
            <person name="Grigoriev I.V."/>
        </authorList>
    </citation>
    <scope>NUCLEOTIDE SEQUENCE [LARGE SCALE GENOMIC DNA]</scope>
</reference>
<dbReference type="Proteomes" id="UP000269721">
    <property type="component" value="Unassembled WGS sequence"/>
</dbReference>
<dbReference type="EMBL" id="KZ995222">
    <property type="protein sequence ID" value="RKO91118.1"/>
    <property type="molecule type" value="Genomic_DNA"/>
</dbReference>
<dbReference type="AlphaFoldDB" id="A0A4P9WI50"/>
<protein>
    <submittedName>
        <fullName evidence="2">Uncharacterized protein</fullName>
    </submittedName>
</protein>
<feature type="region of interest" description="Disordered" evidence="1">
    <location>
        <begin position="136"/>
        <end position="226"/>
    </location>
</feature>
<name>A0A4P9WI50_9FUNG</name>
<feature type="compositionally biased region" description="Low complexity" evidence="1">
    <location>
        <begin position="177"/>
        <end position="195"/>
    </location>
</feature>
<accession>A0A4P9WI50</accession>
<sequence length="226" mass="23987">MADDCGLQSNDRRATLEGRRDLGQNVEGGIDVEATDGSGQRLKRAQAPSGVEGQRAGPCPEDLKAHSGRWRSVKKGKELNSLNSEGGEQGSGASWLGSGRQIPGCRKLNQPNSEFISGPRHGAADALNFLLERDGPVENLNPRAPPLGATTASSSRTKGGPSVPTASSPATRLEAPTTVRRTTPSSSSRKTSRMTCGSTSRLWRLRARSRNTSSPRTKEQHTTTSS</sequence>